<dbReference type="InterPro" id="IPR012939">
    <property type="entry name" value="Glyco_hydro_92"/>
</dbReference>
<sequence length="1060" mass="114893">MPEAALDRHGPTTALAARTSLGLVSPVPWRVRVPRGEGIVCVELPEVLAGHQIATGEELRWAVLPQGLPDGTDDVAQLPELDVLWHGTAVGLDLLLDDGTRLHDHDVTDQYGGRLDPDSQAAAKRLWVDQWNLRRVALDTLAGRTVVGAQLLLRASPHRELVVFLDAVAVDPAEPLPADPVEQVRTTRGTHASARFSRGNTAPFVAVPQGRLFATPVTDADSPRWVYSWHQHGRDGDPRPVLEALATSHLPSPWMGERGAFQVMPSPLPHPDPDRRARGLAFDHADEVDRPHLWSAALEGGVQAQLTAGDCVMAVRCTFPGDEASYVLDHRGTFRDVRVDRDGDALVVEGLLDDTPGTPPHHVHVRIARALDHDLAVAGDQLRGSVRVDASGGAPVDVLVGLSTLDAATAAFAVRRCGGFDALVEDARRRWSELLATVEVEGATEDQLVSLRSGLYRLFLHPTRQDEPVEGGGTRWRSPYGEVLESPLRAVELGERPETGEGHYSATNGFWDTYRTAWPLLGLLAPPLAGAAAQGFVAHHLDAGWMPRWSAPGAEDCMTGTTSDTVLGDLVVKDVPGIDLAQAYDSALVGASVPAPDERVGRKGLHPALFRGFVDTDTEEGMSWTLDAALNDWSASRLAARLAEQQPEGSAERQRLQAETEWLTRRSLLYREVFSPEHGMFVGRLPDGGWRVPVEEFEPDEWGHDYTETNAWGTAVTVPHDGAGLAALHGGEDGLSALLDRILTRPETGALRFHGHYPGIIHEMTEARDCRMGMLALSNQPAHHIPFMLMHVGRHDDAHAVVGEAPDRLFVGSDLGQGYPGDEDNGEMSAWWIFATLGLYPLVPATGSWVLLPPRVTRSVLRPVGGAEVSITVTNPEEGGRYLRRVWVDGAEWDSISLPHEVLARGAAIEVELSPTPCGWAAGSRPVSASQLHGWSEPLRDVTAGARASGVVGAPALVDDTAAVPVALYAEEAVELELAAPVEVGDLVTLTVDEAQTASWRLEHRVGGQWVVVDEREAEEFPRHRQTRVFRTRRVDGPVDAVRLTPTAPLVLRQLEVFAP</sequence>
<keyword evidence="3" id="KW-0378">Hydrolase</keyword>
<dbReference type="Gene3D" id="3.30.2080.10">
    <property type="entry name" value="GH92 mannosidase domain"/>
    <property type="match status" value="1"/>
</dbReference>
<proteinExistence type="predicted"/>
<organism evidence="3 4">
    <name type="scientific">Auraticoccus cholistanensis</name>
    <dbReference type="NCBI Taxonomy" id="2656650"/>
    <lineage>
        <taxon>Bacteria</taxon>
        <taxon>Bacillati</taxon>
        <taxon>Actinomycetota</taxon>
        <taxon>Actinomycetes</taxon>
        <taxon>Propionibacteriales</taxon>
        <taxon>Propionibacteriaceae</taxon>
        <taxon>Auraticoccus</taxon>
    </lineage>
</organism>
<evidence type="ECO:0000259" key="1">
    <source>
        <dbReference type="Pfam" id="PF07971"/>
    </source>
</evidence>
<dbReference type="Pfam" id="PF07971">
    <property type="entry name" value="Glyco_hydro_92"/>
    <property type="match status" value="1"/>
</dbReference>
<dbReference type="GO" id="GO:0005829">
    <property type="term" value="C:cytosol"/>
    <property type="evidence" value="ECO:0007669"/>
    <property type="project" value="TreeGrafter"/>
</dbReference>
<evidence type="ECO:0000313" key="4">
    <source>
        <dbReference type="Proteomes" id="UP000435304"/>
    </source>
</evidence>
<feature type="domain" description="Glycosyl hydrolase family 92 N-terminal" evidence="2">
    <location>
        <begin position="185"/>
        <end position="329"/>
    </location>
</feature>
<feature type="domain" description="Glycosyl hydrolase family 92" evidence="1">
    <location>
        <begin position="419"/>
        <end position="914"/>
    </location>
</feature>
<keyword evidence="4" id="KW-1185">Reference proteome</keyword>
<evidence type="ECO:0000259" key="2">
    <source>
        <dbReference type="Pfam" id="PF17678"/>
    </source>
</evidence>
<dbReference type="GO" id="GO:0005975">
    <property type="term" value="P:carbohydrate metabolic process"/>
    <property type="evidence" value="ECO:0007669"/>
    <property type="project" value="InterPro"/>
</dbReference>
<dbReference type="RefSeq" id="WP_156606997.1">
    <property type="nucleotide sequence ID" value="NZ_WPCU01000001.1"/>
</dbReference>
<reference evidence="3 4" key="1">
    <citation type="submission" date="2019-12" db="EMBL/GenBank/DDBJ databases">
        <title>Auraticoccus cholistani sp. nov., an actinomycete isolated from soil of Cholistan desert.</title>
        <authorList>
            <person name="Cheema M.T."/>
        </authorList>
    </citation>
    <scope>NUCLEOTIDE SEQUENCE [LARGE SCALE GENOMIC DNA]</scope>
    <source>
        <strain evidence="3 4">F435</strain>
    </source>
</reference>
<dbReference type="InterPro" id="IPR050883">
    <property type="entry name" value="PNGase"/>
</dbReference>
<evidence type="ECO:0000313" key="3">
    <source>
        <dbReference type="EMBL" id="MVA74522.1"/>
    </source>
</evidence>
<dbReference type="Gene3D" id="2.70.98.10">
    <property type="match status" value="1"/>
</dbReference>
<dbReference type="GO" id="GO:0006516">
    <property type="term" value="P:glycoprotein catabolic process"/>
    <property type="evidence" value="ECO:0007669"/>
    <property type="project" value="TreeGrafter"/>
</dbReference>
<dbReference type="Proteomes" id="UP000435304">
    <property type="component" value="Unassembled WGS sequence"/>
</dbReference>
<dbReference type="Gene3D" id="1.20.1050.60">
    <property type="entry name" value="alpha-1,2-mannosidase"/>
    <property type="match status" value="1"/>
</dbReference>
<protein>
    <submittedName>
        <fullName evidence="3">Glycoside hydrolase family 92 protein</fullName>
    </submittedName>
</protein>
<name>A0A6A9URZ1_9ACTN</name>
<dbReference type="InterPro" id="IPR014718">
    <property type="entry name" value="GH-type_carb-bd"/>
</dbReference>
<gene>
    <name evidence="3" type="ORF">GC722_00500</name>
</gene>
<comment type="caution">
    <text evidence="3">The sequence shown here is derived from an EMBL/GenBank/DDBJ whole genome shotgun (WGS) entry which is preliminary data.</text>
</comment>
<dbReference type="PANTHER" id="PTHR12143">
    <property type="entry name" value="PEPTIDE N-GLYCANASE PNGASE -RELATED"/>
    <property type="match status" value="1"/>
</dbReference>
<dbReference type="InterPro" id="IPR005887">
    <property type="entry name" value="GH92_a_mannosidase_put"/>
</dbReference>
<dbReference type="GO" id="GO:0000224">
    <property type="term" value="F:peptide-N4-(N-acetyl-beta-glucosaminyl)asparagine amidase activity"/>
    <property type="evidence" value="ECO:0007669"/>
    <property type="project" value="TreeGrafter"/>
</dbReference>
<dbReference type="Gene3D" id="1.20.1610.10">
    <property type="entry name" value="alpha-1,2-mannosidases domains"/>
    <property type="match status" value="1"/>
</dbReference>
<dbReference type="GO" id="GO:0030246">
    <property type="term" value="F:carbohydrate binding"/>
    <property type="evidence" value="ECO:0007669"/>
    <property type="project" value="InterPro"/>
</dbReference>
<dbReference type="SUPFAM" id="SSF48208">
    <property type="entry name" value="Six-hairpin glycosidases"/>
    <property type="match status" value="1"/>
</dbReference>
<dbReference type="AlphaFoldDB" id="A0A6A9URZ1"/>
<dbReference type="EMBL" id="WPCU01000001">
    <property type="protein sequence ID" value="MVA74522.1"/>
    <property type="molecule type" value="Genomic_DNA"/>
</dbReference>
<dbReference type="Pfam" id="PF17678">
    <property type="entry name" value="Glyco_hydro_92N"/>
    <property type="match status" value="1"/>
</dbReference>
<dbReference type="InterPro" id="IPR041371">
    <property type="entry name" value="GH92_N"/>
</dbReference>
<accession>A0A6A9URZ1</accession>
<dbReference type="NCBIfam" id="TIGR01180">
    <property type="entry name" value="aman2_put"/>
    <property type="match status" value="1"/>
</dbReference>
<dbReference type="PANTHER" id="PTHR12143:SF43">
    <property type="entry name" value="PUTATIVE-RELATED"/>
    <property type="match status" value="1"/>
</dbReference>
<dbReference type="InterPro" id="IPR008928">
    <property type="entry name" value="6-hairpin_glycosidase_sf"/>
</dbReference>